<protein>
    <recommendedName>
        <fullName evidence="2">diguanylate cyclase</fullName>
        <ecNumber evidence="2">2.7.7.65</ecNumber>
    </recommendedName>
</protein>
<name>A0A431UZZ5_9GAMM</name>
<dbReference type="InterPro" id="IPR000014">
    <property type="entry name" value="PAS"/>
</dbReference>
<accession>A0A431UZZ5</accession>
<keyword evidence="7" id="KW-1185">Reference proteome</keyword>
<dbReference type="Pfam" id="PF00990">
    <property type="entry name" value="GGDEF"/>
    <property type="match status" value="1"/>
</dbReference>
<reference evidence="6 7" key="1">
    <citation type="submission" date="2018-12" db="EMBL/GenBank/DDBJ databases">
        <authorList>
            <person name="Yu L."/>
        </authorList>
    </citation>
    <scope>NUCLEOTIDE SEQUENCE [LARGE SCALE GENOMIC DNA]</scope>
    <source>
        <strain evidence="6 7">11S</strain>
    </source>
</reference>
<dbReference type="SUPFAM" id="SSF55073">
    <property type="entry name" value="Nucleotide cyclase"/>
    <property type="match status" value="1"/>
</dbReference>
<dbReference type="FunFam" id="3.30.70.270:FF:000001">
    <property type="entry name" value="Diguanylate cyclase domain protein"/>
    <property type="match status" value="1"/>
</dbReference>
<dbReference type="InterPro" id="IPR043128">
    <property type="entry name" value="Rev_trsase/Diguanyl_cyclase"/>
</dbReference>
<dbReference type="Pfam" id="PF00989">
    <property type="entry name" value="PAS"/>
    <property type="match status" value="1"/>
</dbReference>
<dbReference type="RefSeq" id="WP_126486166.1">
    <property type="nucleotide sequence ID" value="NZ_RXNS01000018.1"/>
</dbReference>
<evidence type="ECO:0000256" key="1">
    <source>
        <dbReference type="ARBA" id="ARBA00001946"/>
    </source>
</evidence>
<dbReference type="GO" id="GO:0043709">
    <property type="term" value="P:cell adhesion involved in single-species biofilm formation"/>
    <property type="evidence" value="ECO:0007669"/>
    <property type="project" value="TreeGrafter"/>
</dbReference>
<dbReference type="SUPFAM" id="SSF55785">
    <property type="entry name" value="PYP-like sensor domain (PAS domain)"/>
    <property type="match status" value="1"/>
</dbReference>
<dbReference type="PROSITE" id="PS50112">
    <property type="entry name" value="PAS"/>
    <property type="match status" value="1"/>
</dbReference>
<comment type="caution">
    <text evidence="6">The sequence shown here is derived from an EMBL/GenBank/DDBJ whole genome shotgun (WGS) entry which is preliminary data.</text>
</comment>
<dbReference type="SMART" id="SM00267">
    <property type="entry name" value="GGDEF"/>
    <property type="match status" value="1"/>
</dbReference>
<evidence type="ECO:0000313" key="6">
    <source>
        <dbReference type="EMBL" id="RTQ99872.1"/>
    </source>
</evidence>
<dbReference type="NCBIfam" id="TIGR00254">
    <property type="entry name" value="GGDEF"/>
    <property type="match status" value="1"/>
</dbReference>
<feature type="domain" description="GGDEF" evidence="5">
    <location>
        <begin position="165"/>
        <end position="293"/>
    </location>
</feature>
<dbReference type="SMART" id="SM00091">
    <property type="entry name" value="PAS"/>
    <property type="match status" value="1"/>
</dbReference>
<dbReference type="Proteomes" id="UP000267400">
    <property type="component" value="Unassembled WGS sequence"/>
</dbReference>
<evidence type="ECO:0000313" key="7">
    <source>
        <dbReference type="Proteomes" id="UP000267400"/>
    </source>
</evidence>
<evidence type="ECO:0000259" key="5">
    <source>
        <dbReference type="PROSITE" id="PS50887"/>
    </source>
</evidence>
<dbReference type="InterPro" id="IPR000700">
    <property type="entry name" value="PAS-assoc_C"/>
</dbReference>
<feature type="domain" description="PAC" evidence="4">
    <location>
        <begin position="82"/>
        <end position="133"/>
    </location>
</feature>
<dbReference type="EC" id="2.7.7.65" evidence="2"/>
<proteinExistence type="predicted"/>
<dbReference type="GO" id="GO:0052621">
    <property type="term" value="F:diguanylate cyclase activity"/>
    <property type="evidence" value="ECO:0007669"/>
    <property type="project" value="UniProtKB-EC"/>
</dbReference>
<dbReference type="PANTHER" id="PTHR45138">
    <property type="entry name" value="REGULATORY COMPONENTS OF SENSORY TRANSDUCTION SYSTEM"/>
    <property type="match status" value="1"/>
</dbReference>
<organism evidence="6 7">
    <name type="scientific">Halomonas nitroreducens</name>
    <dbReference type="NCBI Taxonomy" id="447425"/>
    <lineage>
        <taxon>Bacteria</taxon>
        <taxon>Pseudomonadati</taxon>
        <taxon>Pseudomonadota</taxon>
        <taxon>Gammaproteobacteria</taxon>
        <taxon>Oceanospirillales</taxon>
        <taxon>Halomonadaceae</taxon>
        <taxon>Halomonas</taxon>
    </lineage>
</organism>
<dbReference type="PROSITE" id="PS50113">
    <property type="entry name" value="PAC"/>
    <property type="match status" value="1"/>
</dbReference>
<gene>
    <name evidence="6" type="ORF">EKG36_16705</name>
</gene>
<dbReference type="CDD" id="cd01949">
    <property type="entry name" value="GGDEF"/>
    <property type="match status" value="1"/>
</dbReference>
<feature type="domain" description="PAS" evidence="3">
    <location>
        <begin position="7"/>
        <end position="76"/>
    </location>
</feature>
<dbReference type="GO" id="GO:0005886">
    <property type="term" value="C:plasma membrane"/>
    <property type="evidence" value="ECO:0007669"/>
    <property type="project" value="TreeGrafter"/>
</dbReference>
<dbReference type="Gene3D" id="3.30.450.20">
    <property type="entry name" value="PAS domain"/>
    <property type="match status" value="1"/>
</dbReference>
<dbReference type="InterPro" id="IPR050469">
    <property type="entry name" value="Diguanylate_Cyclase"/>
</dbReference>
<dbReference type="PROSITE" id="PS50887">
    <property type="entry name" value="GGDEF"/>
    <property type="match status" value="1"/>
</dbReference>
<evidence type="ECO:0000259" key="3">
    <source>
        <dbReference type="PROSITE" id="PS50112"/>
    </source>
</evidence>
<dbReference type="GO" id="GO:0006355">
    <property type="term" value="P:regulation of DNA-templated transcription"/>
    <property type="evidence" value="ECO:0007669"/>
    <property type="project" value="InterPro"/>
</dbReference>
<dbReference type="Gene3D" id="3.30.70.270">
    <property type="match status" value="1"/>
</dbReference>
<dbReference type="NCBIfam" id="TIGR00229">
    <property type="entry name" value="sensory_box"/>
    <property type="match status" value="1"/>
</dbReference>
<dbReference type="InterPro" id="IPR013767">
    <property type="entry name" value="PAS_fold"/>
</dbReference>
<dbReference type="GO" id="GO:1902201">
    <property type="term" value="P:negative regulation of bacterial-type flagellum-dependent cell motility"/>
    <property type="evidence" value="ECO:0007669"/>
    <property type="project" value="TreeGrafter"/>
</dbReference>
<dbReference type="CDD" id="cd00130">
    <property type="entry name" value="PAS"/>
    <property type="match status" value="1"/>
</dbReference>
<dbReference type="OrthoDB" id="73375at2"/>
<dbReference type="InterPro" id="IPR035965">
    <property type="entry name" value="PAS-like_dom_sf"/>
</dbReference>
<sequence>MSLTLSHPDNIPRLISAAPIGICITNADGIYEMVNPAYCDFFGYREDELLGQHFTLVVPEAHRSMLSQLHDCFIQGEDAREIRQEWEVVRKDGAQRSIIAEAVRLVDGHGAVKKATYVTDITERKRLERRLDFLARHDELTGLLNRRAGLARLDEEIARARRQGTPLCVAICDLDHFKQINDRHGHAMGDEALQGVAEVMHAELRRYDVLARLGGEEFLVMLPGAARPAAEQAIERLRARLEDARLGKPDLALTVSAGIAGLAEGDSGEALLERADRALYQAKRQGRNRTRVA</sequence>
<dbReference type="EMBL" id="RXNS01000018">
    <property type="protein sequence ID" value="RTQ99872.1"/>
    <property type="molecule type" value="Genomic_DNA"/>
</dbReference>
<evidence type="ECO:0000259" key="4">
    <source>
        <dbReference type="PROSITE" id="PS50113"/>
    </source>
</evidence>
<dbReference type="InterPro" id="IPR029787">
    <property type="entry name" value="Nucleotide_cyclase"/>
</dbReference>
<dbReference type="InterPro" id="IPR000160">
    <property type="entry name" value="GGDEF_dom"/>
</dbReference>
<dbReference type="AlphaFoldDB" id="A0A431UZZ5"/>
<comment type="cofactor">
    <cofactor evidence="1">
        <name>Mg(2+)</name>
        <dbReference type="ChEBI" id="CHEBI:18420"/>
    </cofactor>
</comment>
<evidence type="ECO:0000256" key="2">
    <source>
        <dbReference type="ARBA" id="ARBA00012528"/>
    </source>
</evidence>
<dbReference type="PANTHER" id="PTHR45138:SF24">
    <property type="entry name" value="DIGUANYLATE CYCLASE DGCC-RELATED"/>
    <property type="match status" value="1"/>
</dbReference>